<keyword evidence="16" id="KW-1185">Reference proteome</keyword>
<evidence type="ECO:0000256" key="13">
    <source>
        <dbReference type="RuleBase" id="RU000679"/>
    </source>
</evidence>
<evidence type="ECO:0000313" key="16">
    <source>
        <dbReference type="Proteomes" id="UP000050794"/>
    </source>
</evidence>
<keyword evidence="10" id="KW-0325">Glycoprotein</keyword>
<keyword evidence="7" id="KW-0915">Sodium</keyword>
<evidence type="ECO:0000256" key="3">
    <source>
        <dbReference type="ARBA" id="ARBA00022448"/>
    </source>
</evidence>
<dbReference type="GO" id="GO:0015280">
    <property type="term" value="F:ligand-gated sodium channel activity"/>
    <property type="evidence" value="ECO:0007669"/>
    <property type="project" value="TreeGrafter"/>
</dbReference>
<keyword evidence="4 13" id="KW-0894">Sodium channel</keyword>
<gene>
    <name evidence="15" type="ORF">TCNE_LOCUS13124</name>
</gene>
<dbReference type="GO" id="GO:0005886">
    <property type="term" value="C:plasma membrane"/>
    <property type="evidence" value="ECO:0007669"/>
    <property type="project" value="TreeGrafter"/>
</dbReference>
<keyword evidence="12 13" id="KW-0407">Ion channel</keyword>
<dbReference type="AlphaFoldDB" id="A0A183UXA4"/>
<evidence type="ECO:0000256" key="9">
    <source>
        <dbReference type="ARBA" id="ARBA00023136"/>
    </source>
</evidence>
<keyword evidence="3 13" id="KW-0813">Transport</keyword>
<protein>
    <submittedName>
        <fullName evidence="17">FMRFamide-activated amiloride-sensitive sodium channel</fullName>
    </submittedName>
</protein>
<dbReference type="InterPro" id="IPR020903">
    <property type="entry name" value="ENaC_CS"/>
</dbReference>
<evidence type="ECO:0000256" key="1">
    <source>
        <dbReference type="ARBA" id="ARBA00004141"/>
    </source>
</evidence>
<evidence type="ECO:0000256" key="7">
    <source>
        <dbReference type="ARBA" id="ARBA00023053"/>
    </source>
</evidence>
<evidence type="ECO:0000256" key="11">
    <source>
        <dbReference type="ARBA" id="ARBA00023201"/>
    </source>
</evidence>
<keyword evidence="11 13" id="KW-0739">Sodium transport</keyword>
<evidence type="ECO:0000313" key="15">
    <source>
        <dbReference type="EMBL" id="VDM44445.1"/>
    </source>
</evidence>
<dbReference type="PANTHER" id="PTHR11690:SF248">
    <property type="entry name" value="PICKPOCKET 17, ISOFORM A"/>
    <property type="match status" value="1"/>
</dbReference>
<evidence type="ECO:0000256" key="14">
    <source>
        <dbReference type="SAM" id="Phobius"/>
    </source>
</evidence>
<dbReference type="PRINTS" id="PR01078">
    <property type="entry name" value="AMINACHANNEL"/>
</dbReference>
<comment type="subcellular location">
    <subcellularLocation>
        <location evidence="1">Membrane</location>
        <topology evidence="1">Multi-pass membrane protein</topology>
    </subcellularLocation>
</comment>
<feature type="transmembrane region" description="Helical" evidence="14">
    <location>
        <begin position="28"/>
        <end position="48"/>
    </location>
</feature>
<dbReference type="Pfam" id="PF00858">
    <property type="entry name" value="ASC"/>
    <property type="match status" value="1"/>
</dbReference>
<accession>A0A183UXA4</accession>
<dbReference type="WBParaSite" id="TCNE_0001312401-mRNA-1">
    <property type="protein sequence ID" value="TCNE_0001312401-mRNA-1"/>
    <property type="gene ID" value="TCNE_0001312401"/>
</dbReference>
<keyword evidence="5 13" id="KW-0812">Transmembrane</keyword>
<proteinExistence type="inferred from homology"/>
<evidence type="ECO:0000256" key="6">
    <source>
        <dbReference type="ARBA" id="ARBA00022989"/>
    </source>
</evidence>
<organism evidence="16 17">
    <name type="scientific">Toxocara canis</name>
    <name type="common">Canine roundworm</name>
    <dbReference type="NCBI Taxonomy" id="6265"/>
    <lineage>
        <taxon>Eukaryota</taxon>
        <taxon>Metazoa</taxon>
        <taxon>Ecdysozoa</taxon>
        <taxon>Nematoda</taxon>
        <taxon>Chromadorea</taxon>
        <taxon>Rhabditida</taxon>
        <taxon>Spirurina</taxon>
        <taxon>Ascaridomorpha</taxon>
        <taxon>Ascaridoidea</taxon>
        <taxon>Toxocaridae</taxon>
        <taxon>Toxocara</taxon>
    </lineage>
</organism>
<evidence type="ECO:0000256" key="5">
    <source>
        <dbReference type="ARBA" id="ARBA00022692"/>
    </source>
</evidence>
<evidence type="ECO:0000256" key="12">
    <source>
        <dbReference type="ARBA" id="ARBA00023303"/>
    </source>
</evidence>
<evidence type="ECO:0000256" key="10">
    <source>
        <dbReference type="ARBA" id="ARBA00023180"/>
    </source>
</evidence>
<dbReference type="Gene3D" id="2.60.470.10">
    <property type="entry name" value="Acid-sensing ion channels like domains"/>
    <property type="match status" value="1"/>
</dbReference>
<evidence type="ECO:0000256" key="8">
    <source>
        <dbReference type="ARBA" id="ARBA00023065"/>
    </source>
</evidence>
<dbReference type="InterPro" id="IPR001873">
    <property type="entry name" value="ENaC"/>
</dbReference>
<reference evidence="17" key="1">
    <citation type="submission" date="2016-06" db="UniProtKB">
        <authorList>
            <consortium name="WormBaseParasite"/>
        </authorList>
    </citation>
    <scope>IDENTIFICATION</scope>
</reference>
<dbReference type="EMBL" id="UYWY01021571">
    <property type="protein sequence ID" value="VDM44445.1"/>
    <property type="molecule type" value="Genomic_DNA"/>
</dbReference>
<sequence length="537" mass="61274">MLKEFAETTSAHGCALVSKSSSASKRSFWIAAICLAWILCGYQIWVAIHKYFQYQTTVSVQIRHMTNITFPAVTICNLNPIRSSWLIKSDFSLTLLNELKKSTAIKNFFLLRDKKMLQMLNFTERQWKESMESNRFADHITPEMRVIYKHLRLIYEKNVNLSEAGHDLKDMLLDCTFQSTKCTANNFTRWEHGTYGNCYTMIVSDADDHYSSFVGPLYGLSVTLYVADKEYLARHSQGAGFKVEVHPPEYVPFPEDKGFTISPGVMTSVGIKQMRISRMPLPYDGTDCGDLHGKIDPHGSWLASSIFIEERISLLQKLSMESFRYSRVLKYAGYPDPVNYTTQACVKSCYQRRLVDDCGCVDPSFVTREDIREFFPDENKRPSACDVVLESSLKCVRKSMGNTTTSGICELQCPQSCHEQGYVARITASLWPRASYYDRIKDSWKNQIPSMETMLEAREARTNLAKLEVYFEELNYESVVESPAQDVWMLLSTIGGTLGLYVGMSFLTLGEFTELILKCLAVSARRHLQKRASVDKL</sequence>
<dbReference type="Gene3D" id="1.10.287.770">
    <property type="entry name" value="YojJ-like"/>
    <property type="match status" value="1"/>
</dbReference>
<comment type="similarity">
    <text evidence="2 13">Belongs to the amiloride-sensitive sodium channel (TC 1.A.6) family.</text>
</comment>
<dbReference type="PANTHER" id="PTHR11690">
    <property type="entry name" value="AMILORIDE-SENSITIVE SODIUM CHANNEL-RELATED"/>
    <property type="match status" value="1"/>
</dbReference>
<reference evidence="15 16" key="2">
    <citation type="submission" date="2018-11" db="EMBL/GenBank/DDBJ databases">
        <authorList>
            <consortium name="Pathogen Informatics"/>
        </authorList>
    </citation>
    <scope>NUCLEOTIDE SEQUENCE [LARGE SCALE GENOMIC DNA]</scope>
</reference>
<name>A0A183UXA4_TOXCA</name>
<evidence type="ECO:0000313" key="17">
    <source>
        <dbReference type="WBParaSite" id="TCNE_0001312401-mRNA-1"/>
    </source>
</evidence>
<dbReference type="PROSITE" id="PS01206">
    <property type="entry name" value="ASC"/>
    <property type="match status" value="1"/>
</dbReference>
<dbReference type="Gene3D" id="1.10.287.820">
    <property type="entry name" value="Acid-sensing ion channel domain"/>
    <property type="match status" value="1"/>
</dbReference>
<keyword evidence="6 14" id="KW-1133">Transmembrane helix</keyword>
<keyword evidence="8 13" id="KW-0406">Ion transport</keyword>
<keyword evidence="9 14" id="KW-0472">Membrane</keyword>
<dbReference type="Proteomes" id="UP000050794">
    <property type="component" value="Unassembled WGS sequence"/>
</dbReference>
<evidence type="ECO:0000256" key="2">
    <source>
        <dbReference type="ARBA" id="ARBA00007193"/>
    </source>
</evidence>
<evidence type="ECO:0000256" key="4">
    <source>
        <dbReference type="ARBA" id="ARBA00022461"/>
    </source>
</evidence>